<dbReference type="InterPro" id="IPR011249">
    <property type="entry name" value="Metalloenz_LuxS/M16"/>
</dbReference>
<dbReference type="Proteomes" id="UP001056201">
    <property type="component" value="Chromosome 1"/>
</dbReference>
<dbReference type="RefSeq" id="WP_250195275.1">
    <property type="nucleotide sequence ID" value="NZ_CP097635.1"/>
</dbReference>
<dbReference type="PANTHER" id="PTHR43016:SF13">
    <property type="entry name" value="PRESEQUENCE PROTEASE, MITOCHONDRIAL"/>
    <property type="match status" value="1"/>
</dbReference>
<dbReference type="InterPro" id="IPR007863">
    <property type="entry name" value="Peptidase_M16_C"/>
</dbReference>
<dbReference type="Gene3D" id="3.30.830.10">
    <property type="entry name" value="Metalloenzyme, LuxS/M16 peptidase-like"/>
    <property type="match status" value="4"/>
</dbReference>
<dbReference type="SMART" id="SM01264">
    <property type="entry name" value="M16C_associated"/>
    <property type="match status" value="1"/>
</dbReference>
<evidence type="ECO:0000259" key="1">
    <source>
        <dbReference type="SMART" id="SM01264"/>
    </source>
</evidence>
<reference evidence="2" key="1">
    <citation type="submission" date="2022-05" db="EMBL/GenBank/DDBJ databases">
        <title>An RpoN-dependent PEP-CTERM gene is involved in floc formation of an Aquincola tertiaricarbonis strain.</title>
        <authorList>
            <person name="Qiu D."/>
            <person name="Xia M."/>
        </authorList>
    </citation>
    <scope>NUCLEOTIDE SEQUENCE</scope>
    <source>
        <strain evidence="2">RN12</strain>
    </source>
</reference>
<organism evidence="2 3">
    <name type="scientific">Aquincola tertiaricarbonis</name>
    <dbReference type="NCBI Taxonomy" id="391953"/>
    <lineage>
        <taxon>Bacteria</taxon>
        <taxon>Pseudomonadati</taxon>
        <taxon>Pseudomonadota</taxon>
        <taxon>Betaproteobacteria</taxon>
        <taxon>Burkholderiales</taxon>
        <taxon>Sphaerotilaceae</taxon>
        <taxon>Aquincola</taxon>
    </lineage>
</organism>
<dbReference type="InterPro" id="IPR055130">
    <property type="entry name" value="PreP_C"/>
</dbReference>
<dbReference type="PANTHER" id="PTHR43016">
    <property type="entry name" value="PRESEQUENCE PROTEASE"/>
    <property type="match status" value="1"/>
</dbReference>
<keyword evidence="3" id="KW-1185">Reference proteome</keyword>
<dbReference type="Pfam" id="PF08367">
    <property type="entry name" value="M16C_assoc"/>
    <property type="match status" value="1"/>
</dbReference>
<dbReference type="Pfam" id="PF05193">
    <property type="entry name" value="Peptidase_M16_C"/>
    <property type="match status" value="1"/>
</dbReference>
<dbReference type="SUPFAM" id="SSF63411">
    <property type="entry name" value="LuxS/MPP-like metallohydrolase"/>
    <property type="match status" value="4"/>
</dbReference>
<accession>A0ABY4S6U0</accession>
<dbReference type="InterPro" id="IPR011765">
    <property type="entry name" value="Pept_M16_N"/>
</dbReference>
<evidence type="ECO:0000313" key="3">
    <source>
        <dbReference type="Proteomes" id="UP001056201"/>
    </source>
</evidence>
<dbReference type="EMBL" id="CP097635">
    <property type="protein sequence ID" value="URI07010.1"/>
    <property type="molecule type" value="Genomic_DNA"/>
</dbReference>
<feature type="domain" description="Peptidase M16C associated" evidence="1">
    <location>
        <begin position="446"/>
        <end position="691"/>
    </location>
</feature>
<protein>
    <submittedName>
        <fullName evidence="2">Insulinase family protein</fullName>
    </submittedName>
</protein>
<gene>
    <name evidence="2" type="ORF">MW290_14055</name>
</gene>
<name>A0ABY4S6U0_AQUTE</name>
<dbReference type="Pfam" id="PF22516">
    <property type="entry name" value="PreP_C"/>
    <property type="match status" value="1"/>
</dbReference>
<sequence>MSSFTAIGTQHYPALQAQVTVYQHAASGARHVHIATYDEDRAFLIAFPTLPLVGDGRAHVLEHLLLCGSRRYPVRDPFFSMMSRSLSTFMNAMTYPDRTVYPFSTPDRTDYFNLMDVYLDATFFPRLDPLDFRQEAWRPVLEGGQLQLQGVVLNEMKGNYADPGRHLYLGLNRELLPGSTYAVDSGGDPLQIPGLTHADLVAFHAEHYHPSQAVFMTWGDMDPAEVQQRIERQVLSAFADRRAPIPAPTVQPWSGLREVVIDVPATPASQHDHRLQMAWRLGSEADLDAVMRARLLETVLLAQGGGMLREAIEAAGFGRLSDHTGLDASTTEILLHVGMAGLEPAQLADARRLITRTLEIAAATPLPPELLQAGVRELRFAERRNVKGVQRLIGLAQAAVRHQDLLAVLDTDAALARLEQAITEPGFVQRQIQALLGPLPTLVAHIRPELQFLARRDEAAERFTQDWQARMTADERATIEADSARLASHQNAEQPDLDAVMPRIQPADVERQARPLLPLAPAVWQDHALSLPTNGLSHGLVKFDLSAAPEADWPWLDLLAELLPQLGANGMSHQAAATWRRLRVAQMRLQASALQVIDGSARLEVTLQIDALREEQAGIPEVAAAWLQAPDFDDTERLRYLLQERLQSRLANLADEAPQLAMAEARAQAQASARIERAVHGLPSLAFEGQLQQALAQPEGLQPVQAALRRVHALLLRSPRVLLCAGIEGDAARLLDGLSTCLGPAPTAAAPAATPATTLGGQPAPGQVTQGVLAPAQVNHCSALWSVPALGHADAPALAVLAQLLQQQLLHPLLREQGGAYGAHAAYDAAGGVFLCASMSDPRLAATFADMQTALDELQTREFTPVMLDEAILSVIKRLDPPVRGLAQLAKAWHAGRAGVTDAQRAAFRLGVLGCSLDDLRRVARQHLPWSAAHRAAALGWPDQDSAGLQVLDLMQRAREAGLATA</sequence>
<proteinExistence type="predicted"/>
<dbReference type="InterPro" id="IPR013578">
    <property type="entry name" value="Peptidase_M16C_assoc"/>
</dbReference>
<evidence type="ECO:0000313" key="2">
    <source>
        <dbReference type="EMBL" id="URI07010.1"/>
    </source>
</evidence>
<dbReference type="Pfam" id="PF00675">
    <property type="entry name" value="Peptidase_M16"/>
    <property type="match status" value="1"/>
</dbReference>